<evidence type="ECO:0000313" key="14">
    <source>
        <dbReference type="EMBL" id="SGZ40946.1"/>
    </source>
</evidence>
<keyword evidence="9" id="KW-0804">Transcription</keyword>
<evidence type="ECO:0000259" key="13">
    <source>
        <dbReference type="SMART" id="SM01287"/>
    </source>
</evidence>
<evidence type="ECO:0000256" key="2">
    <source>
        <dbReference type="ARBA" id="ARBA00004286"/>
    </source>
</evidence>
<feature type="compositionally biased region" description="Acidic residues" evidence="12">
    <location>
        <begin position="377"/>
        <end position="413"/>
    </location>
</feature>
<evidence type="ECO:0000256" key="8">
    <source>
        <dbReference type="ARBA" id="ARBA00023125"/>
    </source>
</evidence>
<keyword evidence="11" id="KW-0539">Nucleus</keyword>
<dbReference type="GO" id="GO:0005634">
    <property type="term" value="C:nucleus"/>
    <property type="evidence" value="ECO:0007669"/>
    <property type="project" value="UniProtKB-SubCell"/>
</dbReference>
<dbReference type="GO" id="GO:0003690">
    <property type="term" value="F:double-stranded DNA binding"/>
    <property type="evidence" value="ECO:0007669"/>
    <property type="project" value="EnsemblFungi"/>
</dbReference>
<keyword evidence="10" id="KW-0143">Chaperone</keyword>
<evidence type="ECO:0000256" key="10">
    <source>
        <dbReference type="ARBA" id="ARBA00023186"/>
    </source>
</evidence>
<keyword evidence="7" id="KW-0805">Transcription regulation</keyword>
<dbReference type="GO" id="GO:0000122">
    <property type="term" value="P:negative regulation of transcription by RNA polymerase II"/>
    <property type="evidence" value="ECO:0007669"/>
    <property type="project" value="EnsemblFungi"/>
</dbReference>
<evidence type="ECO:0000256" key="12">
    <source>
        <dbReference type="SAM" id="MobiDB-lite"/>
    </source>
</evidence>
<dbReference type="Proteomes" id="UP000183365">
    <property type="component" value="Unassembled WGS sequence"/>
</dbReference>
<dbReference type="VEuPathDB" id="FungiDB:HGUI_03146"/>
<dbReference type="InterPro" id="IPR040770">
    <property type="entry name" value="Rtt106_PH"/>
</dbReference>
<dbReference type="GO" id="GO:0006335">
    <property type="term" value="P:DNA replication-dependent chromatin assembly"/>
    <property type="evidence" value="ECO:0007669"/>
    <property type="project" value="EnsemblFungi"/>
</dbReference>
<gene>
    <name evidence="14" type="ORF">HGUI_03146</name>
</gene>
<keyword evidence="6" id="KW-0158">Chromosome</keyword>
<comment type="subcellular location">
    <subcellularLocation>
        <location evidence="2">Chromosome</location>
    </subcellularLocation>
    <subcellularLocation>
        <location evidence="1">Nucleus</location>
    </subcellularLocation>
</comment>
<protein>
    <recommendedName>
        <fullName evidence="4">Histone chaperone RTT106</fullName>
    </recommendedName>
    <alternativeName>
        <fullName evidence="5">Histone chaperone rtt106</fullName>
    </alternativeName>
</protein>
<dbReference type="InterPro" id="IPR011993">
    <property type="entry name" value="PH-like_dom_sf"/>
</dbReference>
<sequence length="413" mass="47378">MSLSSDTNNKIAAFLTTLNNEQQLNFNQILDQLKKELSNDDSKHKKPKIEEKSIEFDSKNKTTLFQLLNCSLISPLRKKLNFSISYDPQNKCNNIILSDKDDKVHYNIKNTKSSIKFAIFLPVLEKQNLCYFFIKHGNESIDPLIMTLNKQDVVKQLYEDGKDRGLLNSDNMSLDDKFEQCVSYIRKQTIITGFKVTNPFQDNASSDTLSLMVNAHIKSKEGTLYFLPEHLLFGFKKPILLLNLCRIKSVNYSTITRLTFSLNLVLDDDTTIEFSMIDQQEYDRINTYISMKRINDQSLSESLKAKTNAKQESKGDLQAAITENDDIQVAPMVDDDSDDPNDKEYIADIDDIDGSEYSSDEDEAQLKSEKVTSEVLENIDEPENETEDIEIEVNQEENSDDYNEEEDSGVEYE</sequence>
<evidence type="ECO:0000256" key="1">
    <source>
        <dbReference type="ARBA" id="ARBA00004123"/>
    </source>
</evidence>
<dbReference type="SMART" id="SM01287">
    <property type="entry name" value="Rtt106"/>
    <property type="match status" value="1"/>
</dbReference>
<dbReference type="PANTHER" id="PTHR45849">
    <property type="entry name" value="FACT COMPLEX SUBUNIT SSRP1"/>
    <property type="match status" value="1"/>
</dbReference>
<evidence type="ECO:0000313" key="15">
    <source>
        <dbReference type="Proteomes" id="UP000183365"/>
    </source>
</evidence>
<evidence type="ECO:0000256" key="5">
    <source>
        <dbReference type="ARBA" id="ARBA00018462"/>
    </source>
</evidence>
<reference evidence="15" key="1">
    <citation type="submission" date="2016-11" db="EMBL/GenBank/DDBJ databases">
        <authorList>
            <person name="Guldener U."/>
        </authorList>
    </citation>
    <scope>NUCLEOTIDE SEQUENCE [LARGE SCALE GENOMIC DNA]</scope>
</reference>
<dbReference type="GO" id="GO:0042393">
    <property type="term" value="F:histone binding"/>
    <property type="evidence" value="ECO:0007669"/>
    <property type="project" value="EnsemblFungi"/>
</dbReference>
<dbReference type="Gene3D" id="2.30.29.30">
    <property type="entry name" value="Pleckstrin-homology domain (PH domain)/Phosphotyrosine-binding domain (PTB)"/>
    <property type="match status" value="1"/>
</dbReference>
<dbReference type="Pfam" id="PF18469">
    <property type="entry name" value="PH_18"/>
    <property type="match status" value="1"/>
</dbReference>
<dbReference type="PANTHER" id="PTHR45849:SF3">
    <property type="entry name" value="HISTONE CHAPERONE RTT106"/>
    <property type="match status" value="1"/>
</dbReference>
<evidence type="ECO:0000256" key="3">
    <source>
        <dbReference type="ARBA" id="ARBA00006159"/>
    </source>
</evidence>
<dbReference type="GO" id="GO:0031507">
    <property type="term" value="P:heterochromatin formation"/>
    <property type="evidence" value="ECO:0007669"/>
    <property type="project" value="EnsemblFungi"/>
</dbReference>
<dbReference type="InterPro" id="IPR013719">
    <property type="entry name" value="RTT106/SPT16-like_middle_dom"/>
</dbReference>
<evidence type="ECO:0000256" key="6">
    <source>
        <dbReference type="ARBA" id="ARBA00022454"/>
    </source>
</evidence>
<dbReference type="GO" id="GO:0005694">
    <property type="term" value="C:chromosome"/>
    <property type="evidence" value="ECO:0007669"/>
    <property type="project" value="UniProtKB-SubCell"/>
</dbReference>
<feature type="region of interest" description="Disordered" evidence="12">
    <location>
        <begin position="349"/>
        <end position="413"/>
    </location>
</feature>
<feature type="domain" description="Histone chaperone RTT106/FACT complex subunit SPT16-like middle" evidence="13">
    <location>
        <begin position="210"/>
        <end position="299"/>
    </location>
</feature>
<organism evidence="14 15">
    <name type="scientific">Hanseniaspora guilliermondii</name>
    <dbReference type="NCBI Taxonomy" id="56406"/>
    <lineage>
        <taxon>Eukaryota</taxon>
        <taxon>Fungi</taxon>
        <taxon>Dikarya</taxon>
        <taxon>Ascomycota</taxon>
        <taxon>Saccharomycotina</taxon>
        <taxon>Saccharomycetes</taxon>
        <taxon>Saccharomycodales</taxon>
        <taxon>Saccharomycodaceae</taxon>
        <taxon>Hanseniaspora</taxon>
    </lineage>
</organism>
<proteinExistence type="inferred from homology"/>
<evidence type="ECO:0000256" key="11">
    <source>
        <dbReference type="ARBA" id="ARBA00023242"/>
    </source>
</evidence>
<dbReference type="SUPFAM" id="SSF50729">
    <property type="entry name" value="PH domain-like"/>
    <property type="match status" value="1"/>
</dbReference>
<keyword evidence="8" id="KW-0238">DNA-binding</keyword>
<dbReference type="Pfam" id="PF08512">
    <property type="entry name" value="Rttp106-like_middle"/>
    <property type="match status" value="1"/>
</dbReference>
<dbReference type="InterPro" id="IPR050454">
    <property type="entry name" value="RTT106/SSRP1_HistChap/FACT"/>
</dbReference>
<evidence type="ECO:0000256" key="9">
    <source>
        <dbReference type="ARBA" id="ARBA00023163"/>
    </source>
</evidence>
<keyword evidence="15" id="KW-1185">Reference proteome</keyword>
<accession>A0A1L0B3J1</accession>
<dbReference type="GO" id="GO:0042802">
    <property type="term" value="F:identical protein binding"/>
    <property type="evidence" value="ECO:0007669"/>
    <property type="project" value="EnsemblFungi"/>
</dbReference>
<dbReference type="EMBL" id="FQNF01000071">
    <property type="protein sequence ID" value="SGZ40946.1"/>
    <property type="molecule type" value="Genomic_DNA"/>
</dbReference>
<dbReference type="GO" id="GO:0031491">
    <property type="term" value="F:nucleosome binding"/>
    <property type="evidence" value="ECO:0007669"/>
    <property type="project" value="TreeGrafter"/>
</dbReference>
<dbReference type="Gene3D" id="2.30.29.120">
    <property type="match status" value="1"/>
</dbReference>
<comment type="similarity">
    <text evidence="3">Belongs to the RTT106 family.</text>
</comment>
<dbReference type="OrthoDB" id="75754at2759"/>
<dbReference type="GO" id="GO:0006368">
    <property type="term" value="P:transcription elongation by RNA polymerase II"/>
    <property type="evidence" value="ECO:0007669"/>
    <property type="project" value="EnsemblFungi"/>
</dbReference>
<evidence type="ECO:0000256" key="4">
    <source>
        <dbReference type="ARBA" id="ARBA00017355"/>
    </source>
</evidence>
<dbReference type="AlphaFoldDB" id="A0A1L0B3J1"/>
<evidence type="ECO:0000256" key="7">
    <source>
        <dbReference type="ARBA" id="ARBA00023015"/>
    </source>
</evidence>
<name>A0A1L0B3J1_9ASCO</name>
<feature type="compositionally biased region" description="Acidic residues" evidence="12">
    <location>
        <begin position="349"/>
        <end position="363"/>
    </location>
</feature>